<reference evidence="1 2" key="1">
    <citation type="submission" date="2018-01" db="EMBL/GenBank/DDBJ databases">
        <title>Complete genome sequence of Bacteriovorax stolpii DSM12778.</title>
        <authorList>
            <person name="Tang B."/>
            <person name="Chang J."/>
        </authorList>
    </citation>
    <scope>NUCLEOTIDE SEQUENCE [LARGE SCALE GENOMIC DNA]</scope>
    <source>
        <strain evidence="1 2">DSM 12778</strain>
    </source>
</reference>
<gene>
    <name evidence="1" type="ORF">C0V70_16970</name>
</gene>
<dbReference type="KEGG" id="bsto:C0V70_16970"/>
<dbReference type="Proteomes" id="UP000235584">
    <property type="component" value="Chromosome"/>
</dbReference>
<dbReference type="AlphaFoldDB" id="A0A2K9NW72"/>
<protein>
    <submittedName>
        <fullName evidence="1">Uncharacterized protein</fullName>
    </submittedName>
</protein>
<dbReference type="EMBL" id="CP025704">
    <property type="protein sequence ID" value="AUN99768.1"/>
    <property type="molecule type" value="Genomic_DNA"/>
</dbReference>
<keyword evidence="2" id="KW-1185">Reference proteome</keyword>
<evidence type="ECO:0000313" key="1">
    <source>
        <dbReference type="EMBL" id="AUN99768.1"/>
    </source>
</evidence>
<proteinExistence type="predicted"/>
<sequence>MKNNVLALSMVFSTLILPVAAHAGLINSKIDHKGILAIPGKDSVVLSQHAGRTISLNKGYMEIRTEKVPLGFSLLDPQLVLKQNGQTLTIDVPTDSYHNDETFTLLAKDSGLNYDLYLRKTLNQGKAVEKTETQICTYQEMGYKCGVDVNGAYNCVMGLMDKTGTQQARNTYADVTTTYKLTLGKNKVLQAEFSSSSVKASQSSSEALTRCK</sequence>
<evidence type="ECO:0000313" key="2">
    <source>
        <dbReference type="Proteomes" id="UP000235584"/>
    </source>
</evidence>
<organism evidence="1 2">
    <name type="scientific">Bacteriovorax stolpii</name>
    <name type="common">Bdellovibrio stolpii</name>
    <dbReference type="NCBI Taxonomy" id="960"/>
    <lineage>
        <taxon>Bacteria</taxon>
        <taxon>Pseudomonadati</taxon>
        <taxon>Bdellovibrionota</taxon>
        <taxon>Bacteriovoracia</taxon>
        <taxon>Bacteriovoracales</taxon>
        <taxon>Bacteriovoracaceae</taxon>
        <taxon>Bacteriovorax</taxon>
    </lineage>
</organism>
<dbReference type="RefSeq" id="WP_102245057.1">
    <property type="nucleotide sequence ID" value="NZ_CP025704.1"/>
</dbReference>
<accession>A0A2K9NW72</accession>
<name>A0A2K9NW72_BACTC</name>